<dbReference type="AlphaFoldDB" id="J9D1F1"/>
<protein>
    <submittedName>
        <fullName evidence="1">Uncharacterized protein</fullName>
    </submittedName>
</protein>
<dbReference type="EMBL" id="AFBI03000124">
    <property type="protein sequence ID" value="EJW01661.1"/>
    <property type="molecule type" value="Genomic_DNA"/>
</dbReference>
<proteinExistence type="predicted"/>
<organism evidence="1 2">
    <name type="scientific">Edhazardia aedis (strain USNM 41457)</name>
    <name type="common">Microsporidian parasite</name>
    <dbReference type="NCBI Taxonomy" id="1003232"/>
    <lineage>
        <taxon>Eukaryota</taxon>
        <taxon>Fungi</taxon>
        <taxon>Fungi incertae sedis</taxon>
        <taxon>Microsporidia</taxon>
        <taxon>Edhazardia</taxon>
    </lineage>
</organism>
<keyword evidence="2" id="KW-1185">Reference proteome</keyword>
<name>J9D1F1_EDHAE</name>
<accession>J9D1F1</accession>
<sequence>MIPDQIMCAIFAIYNINLLKRKLLYLDSRKKPIRKNNCQKTLNLEKNYLLLETIYFSLLLSCVKRTTQPLVRSKIPIIQRDYILAIRFNKNCKKPPIFIKSYIYIDEKGY</sequence>
<evidence type="ECO:0000313" key="1">
    <source>
        <dbReference type="EMBL" id="EJW01661.1"/>
    </source>
</evidence>
<dbReference type="VEuPathDB" id="MicrosporidiaDB:EDEG_03793"/>
<gene>
    <name evidence="1" type="ORF">EDEG_03793</name>
</gene>
<dbReference type="Proteomes" id="UP000003163">
    <property type="component" value="Unassembled WGS sequence"/>
</dbReference>
<dbReference type="InParanoid" id="J9D1F1"/>
<evidence type="ECO:0000313" key="2">
    <source>
        <dbReference type="Proteomes" id="UP000003163"/>
    </source>
</evidence>
<dbReference type="HOGENOM" id="CLU_2171030_0_0_1"/>
<comment type="caution">
    <text evidence="1">The sequence shown here is derived from an EMBL/GenBank/DDBJ whole genome shotgun (WGS) entry which is preliminary data.</text>
</comment>
<reference evidence="2" key="2">
    <citation type="submission" date="2015-07" db="EMBL/GenBank/DDBJ databases">
        <title>Contrasting host-pathogen interactions and genome evolution in two generalist and specialist microsporidian pathogens of mosquitoes.</title>
        <authorList>
            <consortium name="The Broad Institute Genomics Platform"/>
            <consortium name="The Broad Institute Genome Sequencing Center for Infectious Disease"/>
            <person name="Cuomo C.A."/>
            <person name="Sanscrainte N.D."/>
            <person name="Goldberg J.M."/>
            <person name="Heiman D."/>
            <person name="Young S."/>
            <person name="Zeng Q."/>
            <person name="Becnel J.J."/>
            <person name="Birren B.W."/>
        </authorList>
    </citation>
    <scope>NUCLEOTIDE SEQUENCE [LARGE SCALE GENOMIC DNA]</scope>
    <source>
        <strain evidence="2">USNM 41457</strain>
    </source>
</reference>
<reference evidence="1 2" key="1">
    <citation type="submission" date="2011-08" db="EMBL/GenBank/DDBJ databases">
        <authorList>
            <person name="Liu Z.J."/>
            <person name="Shi F.L."/>
            <person name="Lu J.Q."/>
            <person name="Li M."/>
            <person name="Wang Z.L."/>
        </authorList>
    </citation>
    <scope>NUCLEOTIDE SEQUENCE [LARGE SCALE GENOMIC DNA]</scope>
    <source>
        <strain evidence="1 2">USNM 41457</strain>
    </source>
</reference>